<evidence type="ECO:0000313" key="2">
    <source>
        <dbReference type="EMBL" id="KAK8982996.1"/>
    </source>
</evidence>
<evidence type="ECO:0000313" key="3">
    <source>
        <dbReference type="Proteomes" id="UP001396334"/>
    </source>
</evidence>
<name>A0ABR2P3U8_9ROSI</name>
<accession>A0ABR2P3U8</accession>
<organism evidence="2 3">
    <name type="scientific">Hibiscus sabdariffa</name>
    <name type="common">roselle</name>
    <dbReference type="NCBI Taxonomy" id="183260"/>
    <lineage>
        <taxon>Eukaryota</taxon>
        <taxon>Viridiplantae</taxon>
        <taxon>Streptophyta</taxon>
        <taxon>Embryophyta</taxon>
        <taxon>Tracheophyta</taxon>
        <taxon>Spermatophyta</taxon>
        <taxon>Magnoliopsida</taxon>
        <taxon>eudicotyledons</taxon>
        <taxon>Gunneridae</taxon>
        <taxon>Pentapetalae</taxon>
        <taxon>rosids</taxon>
        <taxon>malvids</taxon>
        <taxon>Malvales</taxon>
        <taxon>Malvaceae</taxon>
        <taxon>Malvoideae</taxon>
        <taxon>Hibiscus</taxon>
    </lineage>
</organism>
<feature type="compositionally biased region" description="Basic and acidic residues" evidence="1">
    <location>
        <begin position="9"/>
        <end position="21"/>
    </location>
</feature>
<feature type="region of interest" description="Disordered" evidence="1">
    <location>
        <begin position="58"/>
        <end position="78"/>
    </location>
</feature>
<dbReference type="Proteomes" id="UP001396334">
    <property type="component" value="Unassembled WGS sequence"/>
</dbReference>
<sequence>MESNGEGAKVNEKVKVDETKSEFPQGISPAIIPATEEDQTSTMRKSNAFNASDSHILAGKNLVDDPPPLVTSPEKEKTFHSDNCIKDKISRNDDEDCNSITAGKPSILESLICNNLEQIRVTNKRKRDDQEGEVDFELVMDWGTDPFGMKIDLIPSLSFEADVKNDMVDPNSSGDGEEDEDPVEADDLAEVYSFDGKMVCLSSMKKELPWIKAIKLYLSWNNGTGLALFWCLDPIQVRNIAYRYALVRTDTEAWPRHAKGFQCLEPIPIRLPRTGTHA</sequence>
<comment type="caution">
    <text evidence="2">The sequence shown here is derived from an EMBL/GenBank/DDBJ whole genome shotgun (WGS) entry which is preliminary data.</text>
</comment>
<keyword evidence="3" id="KW-1185">Reference proteome</keyword>
<reference evidence="2 3" key="1">
    <citation type="journal article" date="2024" name="G3 (Bethesda)">
        <title>Genome assembly of Hibiscus sabdariffa L. provides insights into metabolisms of medicinal natural products.</title>
        <authorList>
            <person name="Kim T."/>
        </authorList>
    </citation>
    <scope>NUCLEOTIDE SEQUENCE [LARGE SCALE GENOMIC DNA]</scope>
    <source>
        <strain evidence="2">TK-2024</strain>
        <tissue evidence="2">Old leaves</tissue>
    </source>
</reference>
<protein>
    <submittedName>
        <fullName evidence="2">Uncharacterized protein</fullName>
    </submittedName>
</protein>
<dbReference type="EMBL" id="JBBPBN010000083">
    <property type="protein sequence ID" value="KAK8982996.1"/>
    <property type="molecule type" value="Genomic_DNA"/>
</dbReference>
<proteinExistence type="predicted"/>
<gene>
    <name evidence="2" type="ORF">V6N11_054980</name>
</gene>
<evidence type="ECO:0000256" key="1">
    <source>
        <dbReference type="SAM" id="MobiDB-lite"/>
    </source>
</evidence>
<feature type="region of interest" description="Disordered" evidence="1">
    <location>
        <begin position="1"/>
        <end position="44"/>
    </location>
</feature>